<evidence type="ECO:0008006" key="4">
    <source>
        <dbReference type="Google" id="ProtNLM"/>
    </source>
</evidence>
<dbReference type="AlphaFoldDB" id="A0A9P5ST55"/>
<feature type="compositionally biased region" description="Low complexity" evidence="1">
    <location>
        <begin position="416"/>
        <end position="427"/>
    </location>
</feature>
<sequence length="447" mass="50413">MLTNLGYSYNDTGRIIAPLPLSAVYDKQQFISQFVSLHQQSTQPILVSQLLSTPLAGVHCEYWILYDDFNRPIACAGANTVMSDMSVGYVGLFEAKEQKAGVAVLRAATEWLRRGGVRQFEPVRQILGPVNLTTWLQYRLRVDTDRTPSMSFEPRHPEFYQECFAQAGYVKAVDYYTTFFEINQMIAGFERYLKGAQLESYGMALQPWNTLDFAASLNPDRNPDLSPEDNVAKRVYDLSIVLFQGKELFDEGLSRENHRQIVLNDMISRPEVDNASLLDLSWFIVEPSTGEDIGYLAAWKEGETLVLKTVGFVPKVRKSKVYAIALLETIKRARAVWGCTRAAGALMNENSSAISEYLSGPATRHTYRLYVHRPTTFADAQDSHATAANKKTEHAQATPVMTSHKTDSSSIPLSNAQRQRQQDLRAQQNHRMKLLAQRSQGRPMARL</sequence>
<feature type="region of interest" description="Disordered" evidence="1">
    <location>
        <begin position="382"/>
        <end position="427"/>
    </location>
</feature>
<evidence type="ECO:0000313" key="2">
    <source>
        <dbReference type="EMBL" id="KAF9334532.1"/>
    </source>
</evidence>
<keyword evidence="3" id="KW-1185">Reference proteome</keyword>
<name>A0A9P5ST55_9FUNG</name>
<gene>
    <name evidence="2" type="ORF">BG006_001997</name>
</gene>
<protein>
    <recommendedName>
        <fullName evidence="4">N-acetyltransferase domain-containing protein</fullName>
    </recommendedName>
</protein>
<evidence type="ECO:0000256" key="1">
    <source>
        <dbReference type="SAM" id="MobiDB-lite"/>
    </source>
</evidence>
<accession>A0A9P5ST55</accession>
<proteinExistence type="predicted"/>
<dbReference type="EMBL" id="JAAAUY010000143">
    <property type="protein sequence ID" value="KAF9334532.1"/>
    <property type="molecule type" value="Genomic_DNA"/>
</dbReference>
<feature type="compositionally biased region" description="Polar residues" evidence="1">
    <location>
        <begin position="399"/>
        <end position="415"/>
    </location>
</feature>
<evidence type="ECO:0000313" key="3">
    <source>
        <dbReference type="Proteomes" id="UP000696485"/>
    </source>
</evidence>
<comment type="caution">
    <text evidence="2">The sequence shown here is derived from an EMBL/GenBank/DDBJ whole genome shotgun (WGS) entry which is preliminary data.</text>
</comment>
<dbReference type="Proteomes" id="UP000696485">
    <property type="component" value="Unassembled WGS sequence"/>
</dbReference>
<organism evidence="2 3">
    <name type="scientific">Podila minutissima</name>
    <dbReference type="NCBI Taxonomy" id="64525"/>
    <lineage>
        <taxon>Eukaryota</taxon>
        <taxon>Fungi</taxon>
        <taxon>Fungi incertae sedis</taxon>
        <taxon>Mucoromycota</taxon>
        <taxon>Mortierellomycotina</taxon>
        <taxon>Mortierellomycetes</taxon>
        <taxon>Mortierellales</taxon>
        <taxon>Mortierellaceae</taxon>
        <taxon>Podila</taxon>
    </lineage>
</organism>
<reference evidence="2" key="1">
    <citation type="journal article" date="2020" name="Fungal Divers.">
        <title>Resolving the Mortierellaceae phylogeny through synthesis of multi-gene phylogenetics and phylogenomics.</title>
        <authorList>
            <person name="Vandepol N."/>
            <person name="Liber J."/>
            <person name="Desiro A."/>
            <person name="Na H."/>
            <person name="Kennedy M."/>
            <person name="Barry K."/>
            <person name="Grigoriev I.V."/>
            <person name="Miller A.N."/>
            <person name="O'Donnell K."/>
            <person name="Stajich J.E."/>
            <person name="Bonito G."/>
        </authorList>
    </citation>
    <scope>NUCLEOTIDE SEQUENCE</scope>
    <source>
        <strain evidence="2">NVP1</strain>
    </source>
</reference>